<proteinExistence type="inferred from homology"/>
<feature type="binding site" evidence="7">
    <location>
        <position position="196"/>
    </location>
    <ligand>
        <name>3-phosphoshikimate</name>
        <dbReference type="ChEBI" id="CHEBI:145989"/>
    </ligand>
</feature>
<evidence type="ECO:0000256" key="2">
    <source>
        <dbReference type="ARBA" id="ARBA00009948"/>
    </source>
</evidence>
<dbReference type="InterPro" id="IPR006264">
    <property type="entry name" value="EPSP_synthase"/>
</dbReference>
<dbReference type="GO" id="GO:0008652">
    <property type="term" value="P:amino acid biosynthetic process"/>
    <property type="evidence" value="ECO:0007669"/>
    <property type="project" value="UniProtKB-KW"/>
</dbReference>
<evidence type="ECO:0000313" key="9">
    <source>
        <dbReference type="EMBL" id="RFT29584.1"/>
    </source>
</evidence>
<dbReference type="SUPFAM" id="SSF55205">
    <property type="entry name" value="EPT/RTPC-like"/>
    <property type="match status" value="1"/>
</dbReference>
<reference evidence="9 10" key="1">
    <citation type="submission" date="2017-07" db="EMBL/GenBank/DDBJ databases">
        <title>A comparative genomics approach to explaining the enigmatic role of Gardnerella vaginalis in the vaginal microbiome.</title>
        <authorList>
            <person name="Vancuren S.J."/>
            <person name="Hill J.E."/>
        </authorList>
    </citation>
    <scope>NUCLEOTIDE SEQUENCE [LARGE SCALE GENOMIC DNA]</scope>
    <source>
        <strain evidence="9 10">WP023</strain>
    </source>
</reference>
<feature type="binding site" evidence="7">
    <location>
        <position position="38"/>
    </location>
    <ligand>
        <name>3-phosphoshikimate</name>
        <dbReference type="ChEBI" id="CHEBI:145989"/>
    </ligand>
</feature>
<evidence type="ECO:0000256" key="1">
    <source>
        <dbReference type="ARBA" id="ARBA00004811"/>
    </source>
</evidence>
<dbReference type="Proteomes" id="UP000258379">
    <property type="component" value="Unassembled WGS sequence"/>
</dbReference>
<dbReference type="HAMAP" id="MF_00210">
    <property type="entry name" value="EPSP_synth"/>
    <property type="match status" value="1"/>
</dbReference>
<feature type="binding site" evidence="7">
    <location>
        <position position="197"/>
    </location>
    <ligand>
        <name>3-phosphoshikimate</name>
        <dbReference type="ChEBI" id="CHEBI:145989"/>
    </ligand>
</feature>
<protein>
    <recommendedName>
        <fullName evidence="7">3-phosphoshikimate 1-carboxyvinyltransferase</fullName>
        <ecNumber evidence="7">2.5.1.19</ecNumber>
    </recommendedName>
    <alternativeName>
        <fullName evidence="7">5-enolpyruvylshikimate-3-phosphate synthase</fullName>
        <shortName evidence="7">EPSP synthase</shortName>
        <shortName evidence="7">EPSPS</shortName>
    </alternativeName>
</protein>
<feature type="binding site" evidence="7">
    <location>
        <position position="445"/>
    </location>
    <ligand>
        <name>phosphoenolpyruvate</name>
        <dbReference type="ChEBI" id="CHEBI:58702"/>
    </ligand>
</feature>
<dbReference type="PIRSF" id="PIRSF000505">
    <property type="entry name" value="EPSPS"/>
    <property type="match status" value="1"/>
</dbReference>
<evidence type="ECO:0000256" key="7">
    <source>
        <dbReference type="HAMAP-Rule" id="MF_00210"/>
    </source>
</evidence>
<feature type="binding site" evidence="7">
    <location>
        <position position="198"/>
    </location>
    <ligand>
        <name>3-phosphoshikimate</name>
        <dbReference type="ChEBI" id="CHEBI:145989"/>
    </ligand>
</feature>
<comment type="catalytic activity">
    <reaction evidence="6">
        <text>3-phosphoshikimate + phosphoenolpyruvate = 5-O-(1-carboxyvinyl)-3-phosphoshikimate + phosphate</text>
        <dbReference type="Rhea" id="RHEA:21256"/>
        <dbReference type="ChEBI" id="CHEBI:43474"/>
        <dbReference type="ChEBI" id="CHEBI:57701"/>
        <dbReference type="ChEBI" id="CHEBI:58702"/>
        <dbReference type="ChEBI" id="CHEBI:145989"/>
        <dbReference type="EC" id="2.5.1.19"/>
    </reaction>
    <physiologicalReaction direction="left-to-right" evidence="6">
        <dbReference type="Rhea" id="RHEA:21257"/>
    </physiologicalReaction>
</comment>
<dbReference type="GO" id="GO:0009423">
    <property type="term" value="P:chorismate biosynthetic process"/>
    <property type="evidence" value="ECO:0007669"/>
    <property type="project" value="UniProtKB-UniRule"/>
</dbReference>
<dbReference type="PROSITE" id="PS00885">
    <property type="entry name" value="EPSP_SYNTHASE_2"/>
    <property type="match status" value="1"/>
</dbReference>
<keyword evidence="4 7" id="KW-0808">Transferase</keyword>
<comment type="subunit">
    <text evidence="7">Monomer.</text>
</comment>
<keyword evidence="7" id="KW-0963">Cytoplasm</keyword>
<name>A0A3E2CCP9_GARVA</name>
<dbReference type="AlphaFoldDB" id="A0A3E2CCP9"/>
<comment type="subcellular location">
    <subcellularLocation>
        <location evidence="7">Cytoplasm</location>
    </subcellularLocation>
</comment>
<keyword evidence="3 7" id="KW-0028">Amino-acid biosynthesis</keyword>
<feature type="binding site" evidence="7">
    <location>
        <position position="33"/>
    </location>
    <ligand>
        <name>phosphoenolpyruvate</name>
        <dbReference type="ChEBI" id="CHEBI:58702"/>
    </ligand>
</feature>
<feature type="binding site" evidence="7">
    <location>
        <position position="374"/>
    </location>
    <ligand>
        <name>3-phosphoshikimate</name>
        <dbReference type="ChEBI" id="CHEBI:145989"/>
    </ligand>
</feature>
<dbReference type="PROSITE" id="PS00104">
    <property type="entry name" value="EPSP_SYNTHASE_1"/>
    <property type="match status" value="1"/>
</dbReference>
<evidence type="ECO:0000313" key="10">
    <source>
        <dbReference type="Proteomes" id="UP000258379"/>
    </source>
</evidence>
<evidence type="ECO:0000256" key="4">
    <source>
        <dbReference type="ARBA" id="ARBA00022679"/>
    </source>
</evidence>
<dbReference type="GO" id="GO:0009073">
    <property type="term" value="P:aromatic amino acid family biosynthetic process"/>
    <property type="evidence" value="ECO:0007669"/>
    <property type="project" value="UniProtKB-KW"/>
</dbReference>
<evidence type="ECO:0000259" key="8">
    <source>
        <dbReference type="Pfam" id="PF00275"/>
    </source>
</evidence>
<comment type="caution">
    <text evidence="7">Lacks conserved residue(s) required for the propagation of feature annotation.</text>
</comment>
<dbReference type="InterPro" id="IPR001986">
    <property type="entry name" value="Enolpyruvate_Tfrase_dom"/>
</dbReference>
<dbReference type="EMBL" id="NNRU01000002">
    <property type="protein sequence ID" value="RFT29584.1"/>
    <property type="molecule type" value="Genomic_DNA"/>
</dbReference>
<keyword evidence="5 7" id="KW-0057">Aromatic amino acid biosynthesis</keyword>
<comment type="pathway">
    <text evidence="1 7">Metabolic intermediate biosynthesis; chorismate biosynthesis; chorismate from D-erythrose 4-phosphate and phosphoenolpyruvate: step 6/7.</text>
</comment>
<accession>A0A3E2CCP9</accession>
<dbReference type="NCBIfam" id="TIGR01356">
    <property type="entry name" value="aroA"/>
    <property type="match status" value="1"/>
</dbReference>
<dbReference type="CDD" id="cd01556">
    <property type="entry name" value="EPSP_synthase"/>
    <property type="match status" value="1"/>
</dbReference>
<gene>
    <name evidence="7 9" type="primary">aroA</name>
    <name evidence="9" type="ORF">CG405_02255</name>
</gene>
<feature type="binding site" evidence="7">
    <location>
        <position position="347"/>
    </location>
    <ligand>
        <name>3-phosphoshikimate</name>
        <dbReference type="ChEBI" id="CHEBI:145989"/>
    </ligand>
</feature>
<dbReference type="GO" id="GO:0003866">
    <property type="term" value="F:3-phosphoshikimate 1-carboxyvinyltransferase activity"/>
    <property type="evidence" value="ECO:0007669"/>
    <property type="project" value="UniProtKB-UniRule"/>
</dbReference>
<feature type="binding site" evidence="7">
    <location>
        <position position="137"/>
    </location>
    <ligand>
        <name>phosphoenolpyruvate</name>
        <dbReference type="ChEBI" id="CHEBI:58702"/>
    </ligand>
</feature>
<dbReference type="PANTHER" id="PTHR21090:SF5">
    <property type="entry name" value="PENTAFUNCTIONAL AROM POLYPEPTIDE"/>
    <property type="match status" value="1"/>
</dbReference>
<dbReference type="GO" id="GO:0005737">
    <property type="term" value="C:cytoplasm"/>
    <property type="evidence" value="ECO:0007669"/>
    <property type="project" value="UniProtKB-SubCell"/>
</dbReference>
<dbReference type="InterPro" id="IPR013792">
    <property type="entry name" value="RNA3'P_cycl/enolpyr_Trfase_a/b"/>
</dbReference>
<dbReference type="Pfam" id="PF00275">
    <property type="entry name" value="EPSP_synthase"/>
    <property type="match status" value="1"/>
</dbReference>
<feature type="binding site" evidence="7">
    <location>
        <position position="34"/>
    </location>
    <ligand>
        <name>3-phosphoshikimate</name>
        <dbReference type="ChEBI" id="CHEBI:145989"/>
    </ligand>
</feature>
<feature type="binding site" evidence="7">
    <location>
        <position position="198"/>
    </location>
    <ligand>
        <name>phosphoenolpyruvate</name>
        <dbReference type="ChEBI" id="CHEBI:58702"/>
    </ligand>
</feature>
<feature type="binding site" evidence="7">
    <location>
        <position position="33"/>
    </location>
    <ligand>
        <name>3-phosphoshikimate</name>
        <dbReference type="ChEBI" id="CHEBI:145989"/>
    </ligand>
</feature>
<dbReference type="EC" id="2.5.1.19" evidence="7"/>
<dbReference type="Gene3D" id="3.65.10.10">
    <property type="entry name" value="Enolpyruvate transferase domain"/>
    <property type="match status" value="2"/>
</dbReference>
<feature type="binding site" evidence="7">
    <location>
        <position position="420"/>
    </location>
    <ligand>
        <name>phosphoenolpyruvate</name>
        <dbReference type="ChEBI" id="CHEBI:58702"/>
    </ligand>
</feature>
<evidence type="ECO:0000256" key="6">
    <source>
        <dbReference type="ARBA" id="ARBA00044633"/>
    </source>
</evidence>
<dbReference type="InterPro" id="IPR023193">
    <property type="entry name" value="EPSP_synthase_CS"/>
</dbReference>
<feature type="binding site" evidence="7">
    <location>
        <position position="378"/>
    </location>
    <ligand>
        <name>phosphoenolpyruvate</name>
        <dbReference type="ChEBI" id="CHEBI:58702"/>
    </ligand>
</feature>
<feature type="binding site" evidence="7">
    <location>
        <position position="225"/>
    </location>
    <ligand>
        <name>3-phosphoshikimate</name>
        <dbReference type="ChEBI" id="CHEBI:145989"/>
    </ligand>
</feature>
<evidence type="ECO:0000256" key="5">
    <source>
        <dbReference type="ARBA" id="ARBA00023141"/>
    </source>
</evidence>
<comment type="similarity">
    <text evidence="2 7">Belongs to the EPSP synthase family.</text>
</comment>
<comment type="function">
    <text evidence="7">Catalyzes the transfer of the enolpyruvyl moiety of phosphoenolpyruvate (PEP) to the 5-hydroxyl of shikimate-3-phosphate (S3P) to produce enolpyruvyl shikimate-3-phosphate and inorganic phosphate.</text>
</comment>
<dbReference type="PANTHER" id="PTHR21090">
    <property type="entry name" value="AROM/DEHYDROQUINATE SYNTHASE"/>
    <property type="match status" value="1"/>
</dbReference>
<comment type="caution">
    <text evidence="9">The sequence shown here is derived from an EMBL/GenBank/DDBJ whole genome shotgun (WGS) entry which is preliminary data.</text>
</comment>
<feature type="binding site" evidence="7">
    <location>
        <position position="109"/>
    </location>
    <ligand>
        <name>phosphoenolpyruvate</name>
        <dbReference type="ChEBI" id="CHEBI:58702"/>
    </ligand>
</feature>
<feature type="domain" description="Enolpyruvate transferase" evidence="8">
    <location>
        <begin position="22"/>
        <end position="452"/>
    </location>
</feature>
<feature type="active site" description="Proton acceptor" evidence="7">
    <location>
        <position position="347"/>
    </location>
</feature>
<evidence type="ECO:0000256" key="3">
    <source>
        <dbReference type="ARBA" id="ARBA00022605"/>
    </source>
</evidence>
<dbReference type="UniPathway" id="UPA00053">
    <property type="reaction ID" value="UER00089"/>
</dbReference>
<organism evidence="9 10">
    <name type="scientific">Gardnerella vaginalis</name>
    <dbReference type="NCBI Taxonomy" id="2702"/>
    <lineage>
        <taxon>Bacteria</taxon>
        <taxon>Bacillati</taxon>
        <taxon>Actinomycetota</taxon>
        <taxon>Actinomycetes</taxon>
        <taxon>Bifidobacteriales</taxon>
        <taxon>Bifidobacteriaceae</taxon>
        <taxon>Gardnerella</taxon>
    </lineage>
</organism>
<dbReference type="InterPro" id="IPR036968">
    <property type="entry name" value="Enolpyruvate_Tfrase_sf"/>
</dbReference>
<sequence>MSEIMNPYNHDDVWQAPSCNMPLNATVNIPGSKSLSNRYLILAALGKKPVVLKGLLRSRDTELMINALSVFGVKCDSLSCDGTTICVIPPKNGVFSVDDCAVVNCGLAGTVMRFVTALALFANNCVKFDGDEQAYARPMKPVLDGLEQLGAKIVYHGKVGFLPFSVIPPKNLESYGINDAQNSCNNRVIRIDSSSSSQFISALLLIASRVPGGLQIEHIGSKLPSMPHIQMTMEDVRKAGGVVDMPESGVWRVKEHDLTLPDEVVVEPDLSNAAPFIGAALIAGGCVKIPNWPLKTTQPGGLLPGILEQMGAKIVFEHSSADSSTLCVTGSGKIRAIKSLDLAAAGEVAPSIAAILAFADGVSELRGIAHLRGHETNRLSAIVTELNRVGIGADELDDGIRIIPSKNMHGEVMETYADHRMATFAAMLGLRMPNITVKNIATTRKTIPDFPSMWNNMLKECA</sequence>